<comment type="caution">
    <text evidence="2">The sequence shown here is derived from an EMBL/GenBank/DDBJ whole genome shotgun (WGS) entry which is preliminary data.</text>
</comment>
<gene>
    <name evidence="2" type="ORF">Tco_0937554</name>
</gene>
<reference evidence="2" key="2">
    <citation type="submission" date="2022-01" db="EMBL/GenBank/DDBJ databases">
        <authorList>
            <person name="Yamashiro T."/>
            <person name="Shiraishi A."/>
            <person name="Satake H."/>
            <person name="Nakayama K."/>
        </authorList>
    </citation>
    <scope>NUCLEOTIDE SEQUENCE</scope>
</reference>
<name>A0ABQ5DLM4_9ASTR</name>
<accession>A0ABQ5DLM4</accession>
<sequence length="179" mass="20602">MLRTLIKEHDQQGQAKATPKRLNYDNSEKDDSESSRARNSLECSSDGSSRTMRTRSKTRTTRKNQRSFSRSKTPSRPRRSGRLEGKSGSKAKLKDVKTKLRPRRSEHRGNSLDSSFEGDSEDTSENMSTPYKRPKPTPFTSRITRFRHHRRAKLPKNMKVNEGSKDLEDHLGFFFAVAE</sequence>
<reference evidence="2" key="1">
    <citation type="journal article" date="2022" name="Int. J. Mol. Sci.">
        <title>Draft Genome of Tanacetum Coccineum: Genomic Comparison of Closely Related Tanacetum-Family Plants.</title>
        <authorList>
            <person name="Yamashiro T."/>
            <person name="Shiraishi A."/>
            <person name="Nakayama K."/>
            <person name="Satake H."/>
        </authorList>
    </citation>
    <scope>NUCLEOTIDE SEQUENCE</scope>
</reference>
<feature type="compositionally biased region" description="Basic and acidic residues" evidence="1">
    <location>
        <begin position="1"/>
        <end position="11"/>
    </location>
</feature>
<evidence type="ECO:0000256" key="1">
    <source>
        <dbReference type="SAM" id="MobiDB-lite"/>
    </source>
</evidence>
<feature type="region of interest" description="Disordered" evidence="1">
    <location>
        <begin position="1"/>
        <end position="143"/>
    </location>
</feature>
<evidence type="ECO:0000313" key="3">
    <source>
        <dbReference type="Proteomes" id="UP001151760"/>
    </source>
</evidence>
<evidence type="ECO:0000313" key="2">
    <source>
        <dbReference type="EMBL" id="GJT37689.1"/>
    </source>
</evidence>
<feature type="compositionally biased region" description="Basic and acidic residues" evidence="1">
    <location>
        <begin position="22"/>
        <end position="36"/>
    </location>
</feature>
<feature type="compositionally biased region" description="Polar residues" evidence="1">
    <location>
        <begin position="37"/>
        <end position="47"/>
    </location>
</feature>
<feature type="compositionally biased region" description="Basic residues" evidence="1">
    <location>
        <begin position="52"/>
        <end position="65"/>
    </location>
</feature>
<protein>
    <submittedName>
        <fullName evidence="2">Uncharacterized protein</fullName>
    </submittedName>
</protein>
<dbReference type="Proteomes" id="UP001151760">
    <property type="component" value="Unassembled WGS sequence"/>
</dbReference>
<feature type="compositionally biased region" description="Basic and acidic residues" evidence="1">
    <location>
        <begin position="81"/>
        <end position="98"/>
    </location>
</feature>
<keyword evidence="3" id="KW-1185">Reference proteome</keyword>
<proteinExistence type="predicted"/>
<dbReference type="EMBL" id="BQNB010015244">
    <property type="protein sequence ID" value="GJT37689.1"/>
    <property type="molecule type" value="Genomic_DNA"/>
</dbReference>
<organism evidence="2 3">
    <name type="scientific">Tanacetum coccineum</name>
    <dbReference type="NCBI Taxonomy" id="301880"/>
    <lineage>
        <taxon>Eukaryota</taxon>
        <taxon>Viridiplantae</taxon>
        <taxon>Streptophyta</taxon>
        <taxon>Embryophyta</taxon>
        <taxon>Tracheophyta</taxon>
        <taxon>Spermatophyta</taxon>
        <taxon>Magnoliopsida</taxon>
        <taxon>eudicotyledons</taxon>
        <taxon>Gunneridae</taxon>
        <taxon>Pentapetalae</taxon>
        <taxon>asterids</taxon>
        <taxon>campanulids</taxon>
        <taxon>Asterales</taxon>
        <taxon>Asteraceae</taxon>
        <taxon>Asteroideae</taxon>
        <taxon>Anthemideae</taxon>
        <taxon>Anthemidinae</taxon>
        <taxon>Tanacetum</taxon>
    </lineage>
</organism>